<proteinExistence type="predicted"/>
<dbReference type="VEuPathDB" id="VectorBase:CPIJ007664"/>
<organism evidence="1 2">
    <name type="scientific">Culex quinquefasciatus</name>
    <name type="common">Southern house mosquito</name>
    <name type="synonym">Culex pungens</name>
    <dbReference type="NCBI Taxonomy" id="7176"/>
    <lineage>
        <taxon>Eukaryota</taxon>
        <taxon>Metazoa</taxon>
        <taxon>Ecdysozoa</taxon>
        <taxon>Arthropoda</taxon>
        <taxon>Hexapoda</taxon>
        <taxon>Insecta</taxon>
        <taxon>Pterygota</taxon>
        <taxon>Neoptera</taxon>
        <taxon>Endopterygota</taxon>
        <taxon>Diptera</taxon>
        <taxon>Nematocera</taxon>
        <taxon>Culicoidea</taxon>
        <taxon>Culicidae</taxon>
        <taxon>Culicinae</taxon>
        <taxon>Culicini</taxon>
        <taxon>Culex</taxon>
        <taxon>Culex</taxon>
    </lineage>
</organism>
<dbReference type="InParanoid" id="A0A1S4JK79"/>
<dbReference type="AlphaFoldDB" id="A0A1S4JK79"/>
<dbReference type="OrthoDB" id="7726730at2759"/>
<protein>
    <submittedName>
        <fullName evidence="1">Uncharacterized protein</fullName>
    </submittedName>
</protein>
<sequence>MDLIAKVRAKFGLAKLRIIRLWQSIPDCFWLLDHLLIAAAVNVNAPNLWQKVTWALHQLLGYSQMCLAVLGFASALLWLDDVLAMFWSVLLFGTTVHCLAKCYLLRRYDGEICNVRSFLTSAEFSSGDAIFDAAARRQYRRKSRMLIIAVGLVLLFNQLVVWIPNEQQRVIFSIPPWIGTYFGGRLVVGLRMIYSSTFILFWAPKLAGCTSLATVLLSGLKAEQIILNHHFKHLTRGVKQLYNFQITRKQFWGQLKPSLKTIIDQQVLILSHLTSLQPMVEKVFFLTYYFALGAIGCTIFLVLSVPFSYTNFGIMVSLAGFSLEILQLGHQVETLRDTVSFNACEAPQKSSNSQHYFKQFDVTAGLAFSLCAQLPYSEDQHQEYVDLRTSLSIVGLCSRNVARFGCTGIPDISVAVFAELLHTTYSVLTFLLNTV</sequence>
<reference evidence="1" key="1">
    <citation type="submission" date="2021-02" db="UniProtKB">
        <authorList>
            <consortium name="EnsemblMetazoa"/>
        </authorList>
    </citation>
    <scope>IDENTIFICATION</scope>
    <source>
        <strain evidence="1">JHB</strain>
    </source>
</reference>
<dbReference type="EnsemblMetazoa" id="CPIJ007664-RA">
    <property type="protein sequence ID" value="CPIJ007664-PA"/>
    <property type="gene ID" value="CPIJ007664"/>
</dbReference>
<evidence type="ECO:0000313" key="2">
    <source>
        <dbReference type="Proteomes" id="UP000002320"/>
    </source>
</evidence>
<accession>A0A1S4JK79</accession>
<keyword evidence="2" id="KW-1185">Reference proteome</keyword>
<name>A0A1S4JK79_CULQU</name>
<evidence type="ECO:0000313" key="1">
    <source>
        <dbReference type="EnsemblMetazoa" id="CPIJ007664-PA"/>
    </source>
</evidence>
<dbReference type="VEuPathDB" id="VectorBase:CQUJHB007886"/>
<dbReference type="Proteomes" id="UP000002320">
    <property type="component" value="Unassembled WGS sequence"/>
</dbReference>